<keyword evidence="9" id="KW-0594">Phospholipid biosynthesis</keyword>
<evidence type="ECO:0000256" key="6">
    <source>
        <dbReference type="ARBA" id="ARBA00022989"/>
    </source>
</evidence>
<comment type="caution">
    <text evidence="13">The sequence shown here is derived from an EMBL/GenBank/DDBJ whole genome shotgun (WGS) entry which is preliminary data.</text>
</comment>
<evidence type="ECO:0000256" key="4">
    <source>
        <dbReference type="ARBA" id="ARBA00022679"/>
    </source>
</evidence>
<keyword evidence="3" id="KW-0444">Lipid biosynthesis</keyword>
<evidence type="ECO:0000256" key="3">
    <source>
        <dbReference type="ARBA" id="ARBA00022516"/>
    </source>
</evidence>
<dbReference type="InterPro" id="IPR043130">
    <property type="entry name" value="CDP-OH_PTrfase_TM_dom"/>
</dbReference>
<dbReference type="Gene3D" id="1.20.120.1760">
    <property type="match status" value="1"/>
</dbReference>
<feature type="transmembrane region" description="Helical" evidence="12">
    <location>
        <begin position="145"/>
        <end position="164"/>
    </location>
</feature>
<dbReference type="GO" id="GO:0046474">
    <property type="term" value="P:glycerophospholipid biosynthetic process"/>
    <property type="evidence" value="ECO:0007669"/>
    <property type="project" value="TreeGrafter"/>
</dbReference>
<evidence type="ECO:0000256" key="12">
    <source>
        <dbReference type="SAM" id="Phobius"/>
    </source>
</evidence>
<evidence type="ECO:0000256" key="7">
    <source>
        <dbReference type="ARBA" id="ARBA00023098"/>
    </source>
</evidence>
<dbReference type="EMBL" id="DTGZ01000159">
    <property type="protein sequence ID" value="HGV98313.1"/>
    <property type="molecule type" value="Genomic_DNA"/>
</dbReference>
<evidence type="ECO:0000313" key="13">
    <source>
        <dbReference type="EMBL" id="HGV98313.1"/>
    </source>
</evidence>
<dbReference type="PIRSF" id="PIRSF000847">
    <property type="entry name" value="Phos_ph_gly_syn"/>
    <property type="match status" value="1"/>
</dbReference>
<proteinExistence type="inferred from homology"/>
<dbReference type="AlphaFoldDB" id="A0A7C4XAU8"/>
<feature type="transmembrane region" description="Helical" evidence="12">
    <location>
        <begin position="72"/>
        <end position="101"/>
    </location>
</feature>
<evidence type="ECO:0000256" key="8">
    <source>
        <dbReference type="ARBA" id="ARBA00023136"/>
    </source>
</evidence>
<organism evidence="13">
    <name type="scientific">candidate division WOR-3 bacterium</name>
    <dbReference type="NCBI Taxonomy" id="2052148"/>
    <lineage>
        <taxon>Bacteria</taxon>
        <taxon>Bacteria division WOR-3</taxon>
    </lineage>
</organism>
<sequence>MERKFTIANIITISRLVFLPFIILFLIKNKRIEAFIFMVIALFSDAIDGYLARKFHQETELGKLLDPLCDKISLLVILITLLLINAIPAWAVIVIIIRDILIILGSFILFRRRAVIYKSNILGKATGFLFGAMILAFTLKYSHLGMIFLYISIPVMFGAFVTYLRRYIVTISNK</sequence>
<evidence type="ECO:0000256" key="9">
    <source>
        <dbReference type="ARBA" id="ARBA00023209"/>
    </source>
</evidence>
<feature type="transmembrane region" description="Helical" evidence="12">
    <location>
        <begin position="6"/>
        <end position="27"/>
    </location>
</feature>
<evidence type="ECO:0000256" key="2">
    <source>
        <dbReference type="ARBA" id="ARBA00010441"/>
    </source>
</evidence>
<dbReference type="InterPro" id="IPR048254">
    <property type="entry name" value="CDP_ALCOHOL_P_TRANSF_CS"/>
</dbReference>
<feature type="transmembrane region" description="Helical" evidence="12">
    <location>
        <begin position="34"/>
        <end position="52"/>
    </location>
</feature>
<dbReference type="PANTHER" id="PTHR14269:SF62">
    <property type="entry name" value="CDP-DIACYLGLYCEROL--GLYCEROL-3-PHOSPHATE 3-PHOSPHATIDYLTRANSFERASE 1, CHLOROPLASTIC"/>
    <property type="match status" value="1"/>
</dbReference>
<evidence type="ECO:0000256" key="10">
    <source>
        <dbReference type="ARBA" id="ARBA00023264"/>
    </source>
</evidence>
<gene>
    <name evidence="13" type="ORF">ENV60_08475</name>
</gene>
<evidence type="ECO:0000256" key="1">
    <source>
        <dbReference type="ARBA" id="ARBA00004141"/>
    </source>
</evidence>
<dbReference type="PANTHER" id="PTHR14269">
    <property type="entry name" value="CDP-DIACYLGLYCEROL--GLYCEROL-3-PHOSPHATE 3-PHOSPHATIDYLTRANSFERASE-RELATED"/>
    <property type="match status" value="1"/>
</dbReference>
<dbReference type="GO" id="GO:0008444">
    <property type="term" value="F:CDP-diacylglycerol-glycerol-3-phosphate 3-phosphatidyltransferase activity"/>
    <property type="evidence" value="ECO:0007669"/>
    <property type="project" value="InterPro"/>
</dbReference>
<protein>
    <submittedName>
        <fullName evidence="13">CDP-alcohol phosphatidyltransferase family protein</fullName>
    </submittedName>
</protein>
<evidence type="ECO:0000256" key="5">
    <source>
        <dbReference type="ARBA" id="ARBA00022692"/>
    </source>
</evidence>
<name>A0A7C4XAU8_UNCW3</name>
<keyword evidence="10" id="KW-1208">Phospholipid metabolism</keyword>
<feature type="transmembrane region" description="Helical" evidence="12">
    <location>
        <begin position="121"/>
        <end position="139"/>
    </location>
</feature>
<comment type="similarity">
    <text evidence="2 11">Belongs to the CDP-alcohol phosphatidyltransferase class-I family.</text>
</comment>
<evidence type="ECO:0000256" key="11">
    <source>
        <dbReference type="RuleBase" id="RU003750"/>
    </source>
</evidence>
<accession>A0A7C4XAU8</accession>
<dbReference type="InterPro" id="IPR050324">
    <property type="entry name" value="CDP-alcohol_PTase-I"/>
</dbReference>
<keyword evidence="4 11" id="KW-0808">Transferase</keyword>
<dbReference type="Pfam" id="PF01066">
    <property type="entry name" value="CDP-OH_P_transf"/>
    <property type="match status" value="1"/>
</dbReference>
<dbReference type="GO" id="GO:0016020">
    <property type="term" value="C:membrane"/>
    <property type="evidence" value="ECO:0007669"/>
    <property type="project" value="UniProtKB-SubCell"/>
</dbReference>
<keyword evidence="8 12" id="KW-0472">Membrane</keyword>
<keyword evidence="5 12" id="KW-0812">Transmembrane</keyword>
<dbReference type="PROSITE" id="PS00379">
    <property type="entry name" value="CDP_ALCOHOL_P_TRANSF"/>
    <property type="match status" value="1"/>
</dbReference>
<dbReference type="InterPro" id="IPR000462">
    <property type="entry name" value="CDP-OH_P_trans"/>
</dbReference>
<comment type="subcellular location">
    <subcellularLocation>
        <location evidence="1">Membrane</location>
        <topology evidence="1">Multi-pass membrane protein</topology>
    </subcellularLocation>
</comment>
<keyword evidence="6 12" id="KW-1133">Transmembrane helix</keyword>
<dbReference type="InterPro" id="IPR004570">
    <property type="entry name" value="Phosphatidylglycerol_P_synth"/>
</dbReference>
<reference evidence="13" key="1">
    <citation type="journal article" date="2020" name="mSystems">
        <title>Genome- and Community-Level Interaction Insights into Carbon Utilization and Element Cycling Functions of Hydrothermarchaeota in Hydrothermal Sediment.</title>
        <authorList>
            <person name="Zhou Z."/>
            <person name="Liu Y."/>
            <person name="Xu W."/>
            <person name="Pan J."/>
            <person name="Luo Z.H."/>
            <person name="Li M."/>
        </authorList>
    </citation>
    <scope>NUCLEOTIDE SEQUENCE [LARGE SCALE GENOMIC DNA]</scope>
    <source>
        <strain evidence="13">SpSt-774</strain>
    </source>
</reference>
<keyword evidence="7" id="KW-0443">Lipid metabolism</keyword>